<dbReference type="EMBL" id="AJIL01000018">
    <property type="protein sequence ID" value="KNF03273.1"/>
    <property type="molecule type" value="Genomic_DNA"/>
</dbReference>
<proteinExistence type="predicted"/>
<gene>
    <name evidence="1" type="ORF">PSTG_03538</name>
</gene>
<sequence>MLDAQRNPELQRIKSQLQELYRGLKTSILERVRRLSGLGPSLATVQFKLDTAGSREGDVVSSLEPIAARITSDKHWINSGNGGSSGLSQSVASLHLDSDIESKGLNPDPIETLAGKSVKDQGEDSRYEFPGDIIGVLKEHMLHREMKTWSSLQATLIRLQAQNYLVETDARFLLGFLKIVYLLGDLIHEYRLMPSNFINNMEIFNPNTLSKMVRYQIDILFSQWQGKFFDVPGSLMPQLEFLMTGRAVRHFHRSIKALGPEDQRDLVYVTLTTIMRNAARGYPGSSQAFSAIYQEFTRNGFTEEMNGISSAMIKAEPGRDPLGERRNFPIVHMIQSAINLFRNPSDVVGGKTERIEFQLVYYIIDFLDQYYHPIMRAMAPEIKNHSALFPTQLEFMHSYINFFRHRLEEERYHLRPENNNFRIIAHRAIREDALLDDWILKVSNAKIQHNDNPGSLMVINPNFDYWMGQVCWKCDALSRQCEKECHGFLDLEDVHG</sequence>
<keyword evidence="2" id="KW-1185">Reference proteome</keyword>
<protein>
    <submittedName>
        <fullName evidence="1">Uncharacterized protein</fullName>
    </submittedName>
</protein>
<reference evidence="2" key="1">
    <citation type="submission" date="2014-03" db="EMBL/GenBank/DDBJ databases">
        <title>The Genome Sequence of Puccinia striiformis f. sp. tritici PST-78.</title>
        <authorList>
            <consortium name="The Broad Institute Genome Sequencing Platform"/>
            <person name="Cuomo C."/>
            <person name="Hulbert S."/>
            <person name="Chen X."/>
            <person name="Walker B."/>
            <person name="Young S.K."/>
            <person name="Zeng Q."/>
            <person name="Gargeya S."/>
            <person name="Fitzgerald M."/>
            <person name="Haas B."/>
            <person name="Abouelleil A."/>
            <person name="Alvarado L."/>
            <person name="Arachchi H.M."/>
            <person name="Berlin A.M."/>
            <person name="Chapman S.B."/>
            <person name="Goldberg J."/>
            <person name="Griggs A."/>
            <person name="Gujja S."/>
            <person name="Hansen M."/>
            <person name="Howarth C."/>
            <person name="Imamovic A."/>
            <person name="Larimer J."/>
            <person name="McCowan C."/>
            <person name="Montmayeur A."/>
            <person name="Murphy C."/>
            <person name="Neiman D."/>
            <person name="Pearson M."/>
            <person name="Priest M."/>
            <person name="Roberts A."/>
            <person name="Saif S."/>
            <person name="Shea T."/>
            <person name="Sisk P."/>
            <person name="Sykes S."/>
            <person name="Wortman J."/>
            <person name="Nusbaum C."/>
            <person name="Birren B."/>
        </authorList>
    </citation>
    <scope>NUCLEOTIDE SEQUENCE [LARGE SCALE GENOMIC DNA]</scope>
    <source>
        <strain evidence="2">race PST-78</strain>
    </source>
</reference>
<accession>A0A0L0VVG4</accession>
<dbReference type="AlphaFoldDB" id="A0A0L0VVG4"/>
<dbReference type="Proteomes" id="UP000054564">
    <property type="component" value="Unassembled WGS sequence"/>
</dbReference>
<comment type="caution">
    <text evidence="1">The sequence shown here is derived from an EMBL/GenBank/DDBJ whole genome shotgun (WGS) entry which is preliminary data.</text>
</comment>
<evidence type="ECO:0000313" key="1">
    <source>
        <dbReference type="EMBL" id="KNF03273.1"/>
    </source>
</evidence>
<name>A0A0L0VVG4_9BASI</name>
<organism evidence="1 2">
    <name type="scientific">Puccinia striiformis f. sp. tritici PST-78</name>
    <dbReference type="NCBI Taxonomy" id="1165861"/>
    <lineage>
        <taxon>Eukaryota</taxon>
        <taxon>Fungi</taxon>
        <taxon>Dikarya</taxon>
        <taxon>Basidiomycota</taxon>
        <taxon>Pucciniomycotina</taxon>
        <taxon>Pucciniomycetes</taxon>
        <taxon>Pucciniales</taxon>
        <taxon>Pucciniaceae</taxon>
        <taxon>Puccinia</taxon>
    </lineage>
</organism>
<dbReference type="OrthoDB" id="2508656at2759"/>
<evidence type="ECO:0000313" key="2">
    <source>
        <dbReference type="Proteomes" id="UP000054564"/>
    </source>
</evidence>